<evidence type="ECO:0000313" key="19">
    <source>
        <dbReference type="Proteomes" id="UP001172102"/>
    </source>
</evidence>
<comment type="caution">
    <text evidence="18">The sequence shown here is derived from an EMBL/GenBank/DDBJ whole genome shotgun (WGS) entry which is preliminary data.</text>
</comment>
<keyword evidence="12" id="KW-0624">Polysaccharide degradation</keyword>
<keyword evidence="5 16" id="KW-0732">Signal</keyword>
<feature type="chain" id="PRO_5041240773" description="lytic cellulose monooxygenase (C4-dehydrogenating)" evidence="16">
    <location>
        <begin position="19"/>
        <end position="258"/>
    </location>
</feature>
<evidence type="ECO:0000256" key="2">
    <source>
        <dbReference type="ARBA" id="ARBA00004613"/>
    </source>
</evidence>
<evidence type="ECO:0000256" key="4">
    <source>
        <dbReference type="ARBA" id="ARBA00022723"/>
    </source>
</evidence>
<comment type="similarity">
    <text evidence="13">Belongs to the polysaccharide monooxygenase AA9 family.</text>
</comment>
<keyword evidence="4" id="KW-0479">Metal-binding</keyword>
<dbReference type="InterPro" id="IPR049892">
    <property type="entry name" value="AA9"/>
</dbReference>
<dbReference type="EC" id="1.14.99.56" evidence="15"/>
<gene>
    <name evidence="18" type="ORF">B0H67DRAFT_500253</name>
</gene>
<dbReference type="GO" id="GO:0046872">
    <property type="term" value="F:metal ion binding"/>
    <property type="evidence" value="ECO:0007669"/>
    <property type="project" value="UniProtKB-KW"/>
</dbReference>
<evidence type="ECO:0000256" key="7">
    <source>
        <dbReference type="ARBA" id="ARBA00023002"/>
    </source>
</evidence>
<dbReference type="PANTHER" id="PTHR33353:SF10">
    <property type="entry name" value="ENDO-BETA-1,4-GLUCANASE D"/>
    <property type="match status" value="1"/>
</dbReference>
<keyword evidence="19" id="KW-1185">Reference proteome</keyword>
<keyword evidence="10" id="KW-1015">Disulfide bond</keyword>
<evidence type="ECO:0000256" key="9">
    <source>
        <dbReference type="ARBA" id="ARBA00023033"/>
    </source>
</evidence>
<evidence type="ECO:0000256" key="15">
    <source>
        <dbReference type="ARBA" id="ARBA00047174"/>
    </source>
</evidence>
<dbReference type="InterPro" id="IPR005103">
    <property type="entry name" value="AA9_LPMO"/>
</dbReference>
<evidence type="ECO:0000256" key="12">
    <source>
        <dbReference type="ARBA" id="ARBA00023326"/>
    </source>
</evidence>
<reference evidence="18" key="1">
    <citation type="submission" date="2023-06" db="EMBL/GenBank/DDBJ databases">
        <title>Genome-scale phylogeny and comparative genomics of the fungal order Sordariales.</title>
        <authorList>
            <consortium name="Lawrence Berkeley National Laboratory"/>
            <person name="Hensen N."/>
            <person name="Bonometti L."/>
            <person name="Westerberg I."/>
            <person name="Brannstrom I.O."/>
            <person name="Guillou S."/>
            <person name="Cros-Aarteil S."/>
            <person name="Calhoun S."/>
            <person name="Haridas S."/>
            <person name="Kuo A."/>
            <person name="Mondo S."/>
            <person name="Pangilinan J."/>
            <person name="Riley R."/>
            <person name="Labutti K."/>
            <person name="Andreopoulos B."/>
            <person name="Lipzen A."/>
            <person name="Chen C."/>
            <person name="Yanf M."/>
            <person name="Daum C."/>
            <person name="Ng V."/>
            <person name="Clum A."/>
            <person name="Steindorff A."/>
            <person name="Ohm R."/>
            <person name="Martin F."/>
            <person name="Silar P."/>
            <person name="Natvig D."/>
            <person name="Lalanne C."/>
            <person name="Gautier V."/>
            <person name="Ament-Velasquez S.L."/>
            <person name="Kruys A."/>
            <person name="Hutchinson M.I."/>
            <person name="Powell A.J."/>
            <person name="Barry K."/>
            <person name="Miller A.N."/>
            <person name="Grigoriev I.V."/>
            <person name="Debuchy R."/>
            <person name="Gladieux P."/>
            <person name="Thoren M.H."/>
            <person name="Johannesson H."/>
        </authorList>
    </citation>
    <scope>NUCLEOTIDE SEQUENCE</scope>
    <source>
        <strain evidence="18">SMH4607-1</strain>
    </source>
</reference>
<sequence length="258" mass="27693">MASTLAILLLGISSLADAHGFLKNVQVNGKTYPAWQVGQDDFVKPPPLRYVRKLKDNGAVPDFTSKDITCGVGGNTPAEGIIELKAGDKVQMIWDQWGSSHSGPVMTYLAHCANDDCKSFKGDNGKIWVKIDQLAYNPSASPAWASDLLRVQGAKWSVTIPPKLAPGEYLLRHEILGLHVADKRMGAQFYPSCTQIRVTQGGTAQLPEGVAFPGAYSPDDGQGILTPLWKVQQGLIKYVAPGGEVWAEAAPNANRAGP</sequence>
<keyword evidence="7" id="KW-0560">Oxidoreductase</keyword>
<dbReference type="PANTHER" id="PTHR33353">
    <property type="entry name" value="PUTATIVE (AFU_ORTHOLOGUE AFUA_1G12560)-RELATED"/>
    <property type="match status" value="1"/>
</dbReference>
<dbReference type="CDD" id="cd21175">
    <property type="entry name" value="LPMO_AA9"/>
    <property type="match status" value="1"/>
</dbReference>
<evidence type="ECO:0000259" key="17">
    <source>
        <dbReference type="Pfam" id="PF03443"/>
    </source>
</evidence>
<dbReference type="Gene3D" id="2.70.50.70">
    <property type="match status" value="1"/>
</dbReference>
<organism evidence="18 19">
    <name type="scientific">Lasiosphaeris hirsuta</name>
    <dbReference type="NCBI Taxonomy" id="260670"/>
    <lineage>
        <taxon>Eukaryota</taxon>
        <taxon>Fungi</taxon>
        <taxon>Dikarya</taxon>
        <taxon>Ascomycota</taxon>
        <taxon>Pezizomycotina</taxon>
        <taxon>Sordariomycetes</taxon>
        <taxon>Sordariomycetidae</taxon>
        <taxon>Sordariales</taxon>
        <taxon>Lasiosphaeriaceae</taxon>
        <taxon>Lasiosphaeris</taxon>
    </lineage>
</organism>
<evidence type="ECO:0000256" key="1">
    <source>
        <dbReference type="ARBA" id="ARBA00001973"/>
    </source>
</evidence>
<keyword evidence="18" id="KW-0378">Hydrolase</keyword>
<evidence type="ECO:0000256" key="16">
    <source>
        <dbReference type="SAM" id="SignalP"/>
    </source>
</evidence>
<keyword evidence="3" id="KW-0964">Secreted</keyword>
<keyword evidence="8" id="KW-0186">Copper</keyword>
<dbReference type="EMBL" id="JAUKUA010000009">
    <property type="protein sequence ID" value="KAK0702182.1"/>
    <property type="molecule type" value="Genomic_DNA"/>
</dbReference>
<proteinExistence type="inferred from homology"/>
<dbReference type="Pfam" id="PF03443">
    <property type="entry name" value="AA9"/>
    <property type="match status" value="1"/>
</dbReference>
<comment type="catalytic activity">
    <reaction evidence="14">
        <text>[(1-&gt;4)-beta-D-glucosyl]n+m + reduced acceptor + O2 = 4-dehydro-beta-D-glucosyl-[(1-&gt;4)-beta-D-glucosyl]n-1 + [(1-&gt;4)-beta-D-glucosyl]m + acceptor + H2O.</text>
        <dbReference type="EC" id="1.14.99.56"/>
    </reaction>
</comment>
<keyword evidence="6" id="KW-0136">Cellulose degradation</keyword>
<dbReference type="AlphaFoldDB" id="A0AA39ZR64"/>
<comment type="cofactor">
    <cofactor evidence="1">
        <name>Cu(2+)</name>
        <dbReference type="ChEBI" id="CHEBI:29036"/>
    </cofactor>
</comment>
<evidence type="ECO:0000256" key="6">
    <source>
        <dbReference type="ARBA" id="ARBA00023001"/>
    </source>
</evidence>
<feature type="signal peptide" evidence="16">
    <location>
        <begin position="1"/>
        <end position="18"/>
    </location>
</feature>
<evidence type="ECO:0000256" key="10">
    <source>
        <dbReference type="ARBA" id="ARBA00023157"/>
    </source>
</evidence>
<keyword evidence="9" id="KW-0503">Monooxygenase</keyword>
<evidence type="ECO:0000256" key="14">
    <source>
        <dbReference type="ARBA" id="ARBA00045077"/>
    </source>
</evidence>
<dbReference type="GO" id="GO:0005576">
    <property type="term" value="C:extracellular region"/>
    <property type="evidence" value="ECO:0007669"/>
    <property type="project" value="UniProtKB-SubCell"/>
</dbReference>
<dbReference type="Proteomes" id="UP001172102">
    <property type="component" value="Unassembled WGS sequence"/>
</dbReference>
<dbReference type="GO" id="GO:0016787">
    <property type="term" value="F:hydrolase activity"/>
    <property type="evidence" value="ECO:0007669"/>
    <property type="project" value="UniProtKB-KW"/>
</dbReference>
<evidence type="ECO:0000256" key="8">
    <source>
        <dbReference type="ARBA" id="ARBA00023008"/>
    </source>
</evidence>
<dbReference type="GO" id="GO:0030245">
    <property type="term" value="P:cellulose catabolic process"/>
    <property type="evidence" value="ECO:0007669"/>
    <property type="project" value="UniProtKB-KW"/>
</dbReference>
<evidence type="ECO:0000313" key="18">
    <source>
        <dbReference type="EMBL" id="KAK0702182.1"/>
    </source>
</evidence>
<protein>
    <recommendedName>
        <fullName evidence="15">lytic cellulose monooxygenase (C4-dehydrogenating)</fullName>
        <ecNumber evidence="15">1.14.99.56</ecNumber>
    </recommendedName>
</protein>
<evidence type="ECO:0000256" key="5">
    <source>
        <dbReference type="ARBA" id="ARBA00022729"/>
    </source>
</evidence>
<evidence type="ECO:0000256" key="13">
    <source>
        <dbReference type="ARBA" id="ARBA00044502"/>
    </source>
</evidence>
<accession>A0AA39ZR64</accession>
<comment type="subcellular location">
    <subcellularLocation>
        <location evidence="2">Secreted</location>
    </subcellularLocation>
</comment>
<name>A0AA39ZR64_9PEZI</name>
<feature type="domain" description="Auxiliary Activity family 9 catalytic" evidence="17">
    <location>
        <begin position="19"/>
        <end position="230"/>
    </location>
</feature>
<evidence type="ECO:0000256" key="3">
    <source>
        <dbReference type="ARBA" id="ARBA00022525"/>
    </source>
</evidence>
<dbReference type="GO" id="GO:0004497">
    <property type="term" value="F:monooxygenase activity"/>
    <property type="evidence" value="ECO:0007669"/>
    <property type="project" value="UniProtKB-KW"/>
</dbReference>
<keyword evidence="11" id="KW-0119">Carbohydrate metabolism</keyword>
<evidence type="ECO:0000256" key="11">
    <source>
        <dbReference type="ARBA" id="ARBA00023277"/>
    </source>
</evidence>